<dbReference type="PANTHER" id="PTHR46890">
    <property type="entry name" value="NON-LTR RETROLELEMENT REVERSE TRANSCRIPTASE-LIKE PROTEIN-RELATED"/>
    <property type="match status" value="1"/>
</dbReference>
<gene>
    <name evidence="2" type="ORF">O6P43_015122</name>
</gene>
<feature type="domain" description="Reverse transcriptase" evidence="1">
    <location>
        <begin position="354"/>
        <end position="557"/>
    </location>
</feature>
<dbReference type="InterPro" id="IPR052343">
    <property type="entry name" value="Retrotransposon-Effector_Assoc"/>
</dbReference>
<comment type="caution">
    <text evidence="2">The sequence shown here is derived from an EMBL/GenBank/DDBJ whole genome shotgun (WGS) entry which is preliminary data.</text>
</comment>
<name>A0AAD7LWM5_QUISA</name>
<dbReference type="Proteomes" id="UP001163823">
    <property type="component" value="Chromosome 6"/>
</dbReference>
<accession>A0AAD7LWM5</accession>
<dbReference type="InterPro" id="IPR043502">
    <property type="entry name" value="DNA/RNA_pol_sf"/>
</dbReference>
<dbReference type="Gene3D" id="3.60.10.10">
    <property type="entry name" value="Endonuclease/exonuclease/phosphatase"/>
    <property type="match status" value="1"/>
</dbReference>
<dbReference type="EMBL" id="JARAOO010000006">
    <property type="protein sequence ID" value="KAJ7965492.1"/>
    <property type="molecule type" value="Genomic_DNA"/>
</dbReference>
<dbReference type="SUPFAM" id="SSF56672">
    <property type="entry name" value="DNA/RNA polymerases"/>
    <property type="match status" value="1"/>
</dbReference>
<dbReference type="AlphaFoldDB" id="A0AAD7LWM5"/>
<evidence type="ECO:0000313" key="3">
    <source>
        <dbReference type="Proteomes" id="UP001163823"/>
    </source>
</evidence>
<organism evidence="2 3">
    <name type="scientific">Quillaja saponaria</name>
    <name type="common">Soap bark tree</name>
    <dbReference type="NCBI Taxonomy" id="32244"/>
    <lineage>
        <taxon>Eukaryota</taxon>
        <taxon>Viridiplantae</taxon>
        <taxon>Streptophyta</taxon>
        <taxon>Embryophyta</taxon>
        <taxon>Tracheophyta</taxon>
        <taxon>Spermatophyta</taxon>
        <taxon>Magnoliopsida</taxon>
        <taxon>eudicotyledons</taxon>
        <taxon>Gunneridae</taxon>
        <taxon>Pentapetalae</taxon>
        <taxon>rosids</taxon>
        <taxon>fabids</taxon>
        <taxon>Fabales</taxon>
        <taxon>Quillajaceae</taxon>
        <taxon>Quillaja</taxon>
    </lineage>
</organism>
<dbReference type="PROSITE" id="PS50878">
    <property type="entry name" value="RT_POL"/>
    <property type="match status" value="1"/>
</dbReference>
<reference evidence="2" key="1">
    <citation type="journal article" date="2023" name="Science">
        <title>Elucidation of the pathway for biosynthesis of saponin adjuvants from the soapbark tree.</title>
        <authorList>
            <person name="Reed J."/>
            <person name="Orme A."/>
            <person name="El-Demerdash A."/>
            <person name="Owen C."/>
            <person name="Martin L.B.B."/>
            <person name="Misra R.C."/>
            <person name="Kikuchi S."/>
            <person name="Rejzek M."/>
            <person name="Martin A.C."/>
            <person name="Harkess A."/>
            <person name="Leebens-Mack J."/>
            <person name="Louveau T."/>
            <person name="Stephenson M.J."/>
            <person name="Osbourn A."/>
        </authorList>
    </citation>
    <scope>NUCLEOTIDE SEQUENCE</scope>
    <source>
        <strain evidence="2">S10</strain>
    </source>
</reference>
<dbReference type="InterPro" id="IPR036691">
    <property type="entry name" value="Endo/exonu/phosph_ase_sf"/>
</dbReference>
<keyword evidence="3" id="KW-1185">Reference proteome</keyword>
<dbReference type="Pfam" id="PF00078">
    <property type="entry name" value="RVT_1"/>
    <property type="match status" value="1"/>
</dbReference>
<dbReference type="InterPro" id="IPR005135">
    <property type="entry name" value="Endo/exonuclease/phosphatase"/>
</dbReference>
<proteinExistence type="predicted"/>
<evidence type="ECO:0000259" key="1">
    <source>
        <dbReference type="PROSITE" id="PS50878"/>
    </source>
</evidence>
<dbReference type="SUPFAM" id="SSF56219">
    <property type="entry name" value="DNase I-like"/>
    <property type="match status" value="1"/>
</dbReference>
<sequence length="557" mass="63206">MKLLAWNCHGIGIPRVVNALHKQCRLEGPNMIFLSETRLRSMEMERIKRRLQFQNRVWSYCSGEGRSGGVAVMCDDIMQVVLLSQSSNHIDFAIQDEHETAIWRGTGICGWPEEVNKHKTIDSLHRISLTSHLPWLCFGDFNAFLSNEEKRGGDPKPFNILERFNDTVQELNLTDLGFSGYPFTWSNGRADSHSIEERLDPYLVIQCWLNKFPSAKVTHLVRFQSDHAPISLTTDNLVRVGRGNKRSFRFEAMWLSHERCSDVTAQAWVLTEYFATLFTSQSASNVDMVTDAGKDRVTTDMNNHLMMEFSREEVVSALNQMHPQKAPGPDGMPALFYQSFWRFVGDDVIRLCMGILNDGTNISFLNHTLIALIPKVKNPVLPKDFRPISLCNVNFKIITKTMANRLKTIILNLISKTQSAFVSGCLIMDNALAAFEVFHFMQKKNKGKNGFMALKLDMAKAYDRIEWDFLKSTILKMGFNNMWVALVMKCVSTITYSLLINGEASEIIQSQRGLRQGDPLSPYLFLLEAEVFSGLLRNAEMASSLSGIKIAPRALFC</sequence>
<dbReference type="KEGG" id="qsa:O6P43_015122"/>
<protein>
    <submittedName>
        <fullName evidence="2">Ribonuclease H</fullName>
    </submittedName>
</protein>
<dbReference type="Pfam" id="PF03372">
    <property type="entry name" value="Exo_endo_phos"/>
    <property type="match status" value="1"/>
</dbReference>
<dbReference type="InterPro" id="IPR000477">
    <property type="entry name" value="RT_dom"/>
</dbReference>
<evidence type="ECO:0000313" key="2">
    <source>
        <dbReference type="EMBL" id="KAJ7965492.1"/>
    </source>
</evidence>
<dbReference type="PANTHER" id="PTHR46890:SF48">
    <property type="entry name" value="RNA-DIRECTED DNA POLYMERASE"/>
    <property type="match status" value="1"/>
</dbReference>
<dbReference type="CDD" id="cd01650">
    <property type="entry name" value="RT_nLTR_like"/>
    <property type="match status" value="1"/>
</dbReference>